<name>A0A6J5KK08_9CAUD</name>
<evidence type="ECO:0000313" key="1">
    <source>
        <dbReference type="EMBL" id="CAB4121482.1"/>
    </source>
</evidence>
<gene>
    <name evidence="1" type="ORF">UFOVP11_65</name>
</gene>
<accession>A0A6J5KK08</accession>
<protein>
    <submittedName>
        <fullName evidence="1">Uncharacterized protein</fullName>
    </submittedName>
</protein>
<proteinExistence type="predicted"/>
<dbReference type="EMBL" id="LR796147">
    <property type="protein sequence ID" value="CAB4121482.1"/>
    <property type="molecule type" value="Genomic_DNA"/>
</dbReference>
<sequence length="75" mass="9022">MNANEPVAWMNKHGEISIEEHWAYPTPLYTHPAKEITDEEIDEVVRRWFGNSRYDFSANTWRQFSRAILRKVQEK</sequence>
<reference evidence="1" key="1">
    <citation type="submission" date="2020-04" db="EMBL/GenBank/DDBJ databases">
        <authorList>
            <person name="Chiriac C."/>
            <person name="Salcher M."/>
            <person name="Ghai R."/>
            <person name="Kavagutti S V."/>
        </authorList>
    </citation>
    <scope>NUCLEOTIDE SEQUENCE</scope>
</reference>
<organism evidence="1">
    <name type="scientific">uncultured Caudovirales phage</name>
    <dbReference type="NCBI Taxonomy" id="2100421"/>
    <lineage>
        <taxon>Viruses</taxon>
        <taxon>Duplodnaviria</taxon>
        <taxon>Heunggongvirae</taxon>
        <taxon>Uroviricota</taxon>
        <taxon>Caudoviricetes</taxon>
        <taxon>Peduoviridae</taxon>
        <taxon>Maltschvirus</taxon>
        <taxon>Maltschvirus maltsch</taxon>
    </lineage>
</organism>